<dbReference type="PRINTS" id="PR00035">
    <property type="entry name" value="HTHGNTR"/>
</dbReference>
<proteinExistence type="predicted"/>
<dbReference type="InterPro" id="IPR000524">
    <property type="entry name" value="Tscrpt_reg_HTH_GntR"/>
</dbReference>
<dbReference type="EMBL" id="FXBL01000004">
    <property type="protein sequence ID" value="SMH33180.1"/>
    <property type="molecule type" value="Genomic_DNA"/>
</dbReference>
<keyword evidence="1" id="KW-0805">Transcription regulation</keyword>
<evidence type="ECO:0000256" key="1">
    <source>
        <dbReference type="ARBA" id="ARBA00023015"/>
    </source>
</evidence>
<keyword evidence="2" id="KW-0238">DNA-binding</keyword>
<evidence type="ECO:0000313" key="6">
    <source>
        <dbReference type="Proteomes" id="UP000193083"/>
    </source>
</evidence>
<dbReference type="Gene3D" id="1.10.10.10">
    <property type="entry name" value="Winged helix-like DNA-binding domain superfamily/Winged helix DNA-binding domain"/>
    <property type="match status" value="1"/>
</dbReference>
<dbReference type="InterPro" id="IPR036388">
    <property type="entry name" value="WH-like_DNA-bd_sf"/>
</dbReference>
<dbReference type="Gene3D" id="1.20.120.530">
    <property type="entry name" value="GntR ligand-binding domain-like"/>
    <property type="match status" value="1"/>
</dbReference>
<dbReference type="PANTHER" id="PTHR43537">
    <property type="entry name" value="TRANSCRIPTIONAL REGULATOR, GNTR FAMILY"/>
    <property type="match status" value="1"/>
</dbReference>
<organism evidence="5 6">
    <name type="scientific">Mesorhizobium australicum</name>
    <dbReference type="NCBI Taxonomy" id="536018"/>
    <lineage>
        <taxon>Bacteria</taxon>
        <taxon>Pseudomonadati</taxon>
        <taxon>Pseudomonadota</taxon>
        <taxon>Alphaproteobacteria</taxon>
        <taxon>Hyphomicrobiales</taxon>
        <taxon>Phyllobacteriaceae</taxon>
        <taxon>Mesorhizobium</taxon>
    </lineage>
</organism>
<dbReference type="InterPro" id="IPR036390">
    <property type="entry name" value="WH_DNA-bd_sf"/>
</dbReference>
<dbReference type="Proteomes" id="UP000193083">
    <property type="component" value="Unassembled WGS sequence"/>
</dbReference>
<name>A0A1X7N990_9HYPH</name>
<evidence type="ECO:0000256" key="3">
    <source>
        <dbReference type="ARBA" id="ARBA00023163"/>
    </source>
</evidence>
<dbReference type="SUPFAM" id="SSF48008">
    <property type="entry name" value="GntR ligand-binding domain-like"/>
    <property type="match status" value="1"/>
</dbReference>
<dbReference type="PROSITE" id="PS50949">
    <property type="entry name" value="HTH_GNTR"/>
    <property type="match status" value="1"/>
</dbReference>
<keyword evidence="6" id="KW-1185">Reference proteome</keyword>
<sequence length="229" mass="26206">MNIERLAFDAETRPTIAKRIAESLRDAIVSLDLKPGDTISESDIAARFGVSRQPVREAFIQLAEQGLLRIRPQRSTEVIRISIRDVLNARFVREALEVAVVRKAAAECAEMPVDTFDELFKAQTDASDANDYRAFHAKDDAFHRLIAKLSGNEFVWKLIDAQKVQMDRVRYLSLKLGMPATIREHRDIGEAILSGNPDLAEAHMRKHLRKIDTQIHQIRDLNREYFQEE</sequence>
<dbReference type="Pfam" id="PF07729">
    <property type="entry name" value="FCD"/>
    <property type="match status" value="1"/>
</dbReference>
<dbReference type="Pfam" id="PF00392">
    <property type="entry name" value="GntR"/>
    <property type="match status" value="1"/>
</dbReference>
<dbReference type="SUPFAM" id="SSF46785">
    <property type="entry name" value="Winged helix' DNA-binding domain"/>
    <property type="match status" value="1"/>
</dbReference>
<gene>
    <name evidence="5" type="ORF">SAMN02982922_1380</name>
</gene>
<evidence type="ECO:0000259" key="4">
    <source>
        <dbReference type="PROSITE" id="PS50949"/>
    </source>
</evidence>
<keyword evidence="3" id="KW-0804">Transcription</keyword>
<dbReference type="InterPro" id="IPR008920">
    <property type="entry name" value="TF_FadR/GntR_C"/>
</dbReference>
<dbReference type="GO" id="GO:0003677">
    <property type="term" value="F:DNA binding"/>
    <property type="evidence" value="ECO:0007669"/>
    <property type="project" value="UniProtKB-KW"/>
</dbReference>
<dbReference type="PANTHER" id="PTHR43537:SF6">
    <property type="entry name" value="HTH-TYPE TRANSCRIPTIONAL REPRESSOR RSPR"/>
    <property type="match status" value="1"/>
</dbReference>
<dbReference type="GO" id="GO:0003700">
    <property type="term" value="F:DNA-binding transcription factor activity"/>
    <property type="evidence" value="ECO:0007669"/>
    <property type="project" value="InterPro"/>
</dbReference>
<accession>A0A1X7N990</accession>
<feature type="domain" description="HTH gntR-type" evidence="4">
    <location>
        <begin position="14"/>
        <end position="81"/>
    </location>
</feature>
<reference evidence="5 6" key="1">
    <citation type="submission" date="2017-04" db="EMBL/GenBank/DDBJ databases">
        <authorList>
            <person name="Afonso C.L."/>
            <person name="Miller P.J."/>
            <person name="Scott M.A."/>
            <person name="Spackman E."/>
            <person name="Goraichik I."/>
            <person name="Dimitrov K.M."/>
            <person name="Suarez D.L."/>
            <person name="Swayne D.E."/>
        </authorList>
    </citation>
    <scope>NUCLEOTIDE SEQUENCE [LARGE SCALE GENOMIC DNA]</scope>
    <source>
        <strain evidence="5 6">B5P</strain>
    </source>
</reference>
<protein>
    <submittedName>
        <fullName evidence="5">Transcriptional regulator, GntR family</fullName>
    </submittedName>
</protein>
<dbReference type="AlphaFoldDB" id="A0A1X7N990"/>
<dbReference type="SMART" id="SM00345">
    <property type="entry name" value="HTH_GNTR"/>
    <property type="match status" value="1"/>
</dbReference>
<dbReference type="CDD" id="cd07377">
    <property type="entry name" value="WHTH_GntR"/>
    <property type="match status" value="1"/>
</dbReference>
<evidence type="ECO:0000313" key="5">
    <source>
        <dbReference type="EMBL" id="SMH33180.1"/>
    </source>
</evidence>
<evidence type="ECO:0000256" key="2">
    <source>
        <dbReference type="ARBA" id="ARBA00023125"/>
    </source>
</evidence>
<dbReference type="SMART" id="SM00895">
    <property type="entry name" value="FCD"/>
    <property type="match status" value="1"/>
</dbReference>
<dbReference type="InterPro" id="IPR011711">
    <property type="entry name" value="GntR_C"/>
</dbReference>